<dbReference type="Proteomes" id="UP000646548">
    <property type="component" value="Unassembled WGS sequence"/>
</dbReference>
<evidence type="ECO:0000313" key="2">
    <source>
        <dbReference type="EMBL" id="KAF6725263.1"/>
    </source>
</evidence>
<proteinExistence type="predicted"/>
<organism evidence="2 3">
    <name type="scientific">Oryzias melastigma</name>
    <name type="common">Marine medaka</name>
    <dbReference type="NCBI Taxonomy" id="30732"/>
    <lineage>
        <taxon>Eukaryota</taxon>
        <taxon>Metazoa</taxon>
        <taxon>Chordata</taxon>
        <taxon>Craniata</taxon>
        <taxon>Vertebrata</taxon>
        <taxon>Euteleostomi</taxon>
        <taxon>Actinopterygii</taxon>
        <taxon>Neopterygii</taxon>
        <taxon>Teleostei</taxon>
        <taxon>Neoteleostei</taxon>
        <taxon>Acanthomorphata</taxon>
        <taxon>Ovalentaria</taxon>
        <taxon>Atherinomorphae</taxon>
        <taxon>Beloniformes</taxon>
        <taxon>Adrianichthyidae</taxon>
        <taxon>Oryziinae</taxon>
        <taxon>Oryzias</taxon>
    </lineage>
</organism>
<dbReference type="AlphaFoldDB" id="A0A834C4H5"/>
<evidence type="ECO:0000256" key="1">
    <source>
        <dbReference type="SAM" id="MobiDB-lite"/>
    </source>
</evidence>
<sequence>MIVEHGARTGHHGAETTGTGEHGAGTGKQGPRYAELGAGSAGRRAKEAFFRKHLHLHFLFLFFWPNTPPSPTCTTASSVYDTLHMQREREQKWRAPAEFSTTLENLANIRPE</sequence>
<gene>
    <name evidence="2" type="ORF">FQA47_006001</name>
</gene>
<accession>A0A834C4H5</accession>
<comment type="caution">
    <text evidence="2">The sequence shown here is derived from an EMBL/GenBank/DDBJ whole genome shotgun (WGS) entry which is preliminary data.</text>
</comment>
<feature type="region of interest" description="Disordered" evidence="1">
    <location>
        <begin position="1"/>
        <end position="39"/>
    </location>
</feature>
<dbReference type="EMBL" id="WKFB01000368">
    <property type="protein sequence ID" value="KAF6725263.1"/>
    <property type="molecule type" value="Genomic_DNA"/>
</dbReference>
<evidence type="ECO:0000313" key="3">
    <source>
        <dbReference type="Proteomes" id="UP000646548"/>
    </source>
</evidence>
<reference evidence="2" key="1">
    <citation type="journal article" name="BMC Genomics">
        <title>Long-read sequencing and de novo genome assembly of marine medaka (Oryzias melastigma).</title>
        <authorList>
            <person name="Liang P."/>
            <person name="Saqib H.S.A."/>
            <person name="Ni X."/>
            <person name="Shen Y."/>
        </authorList>
    </citation>
    <scope>NUCLEOTIDE SEQUENCE</scope>
    <source>
        <strain evidence="2">Bigg-433</strain>
    </source>
</reference>
<protein>
    <submittedName>
        <fullName evidence="2">Uncharacterized protein</fullName>
    </submittedName>
</protein>
<name>A0A834C4H5_ORYME</name>